<evidence type="ECO:0000256" key="1">
    <source>
        <dbReference type="SAM" id="Phobius"/>
    </source>
</evidence>
<dbReference type="Proteomes" id="UP000070134">
    <property type="component" value="Chromosome"/>
</dbReference>
<dbReference type="EMBL" id="CP014518">
    <property type="protein sequence ID" value="AMM32175.1"/>
    <property type="molecule type" value="Genomic_DNA"/>
</dbReference>
<protein>
    <submittedName>
        <fullName evidence="3">Putative integral membrane protein</fullName>
    </submittedName>
</protein>
<feature type="transmembrane region" description="Helical" evidence="1">
    <location>
        <begin position="74"/>
        <end position="91"/>
    </location>
</feature>
<proteinExistence type="predicted"/>
<name>A0A127A0L4_9MICC</name>
<keyword evidence="1" id="KW-0812">Transmembrane</keyword>
<keyword evidence="1" id="KW-1133">Transmembrane helix</keyword>
<feature type="transmembrane region" description="Helical" evidence="1">
    <location>
        <begin position="21"/>
        <end position="39"/>
    </location>
</feature>
<accession>A0A127A0L4</accession>
<dbReference type="STRING" id="37927.SA2016_1498"/>
<gene>
    <name evidence="3" type="ORF">SA2016_1498</name>
</gene>
<evidence type="ECO:0000313" key="4">
    <source>
        <dbReference type="Proteomes" id="UP000070134"/>
    </source>
</evidence>
<dbReference type="OrthoDB" id="3787741at2"/>
<evidence type="ECO:0000259" key="2">
    <source>
        <dbReference type="Pfam" id="PF04892"/>
    </source>
</evidence>
<dbReference type="InterPro" id="IPR006976">
    <property type="entry name" value="VanZ-like"/>
</dbReference>
<feature type="transmembrane region" description="Helical" evidence="1">
    <location>
        <begin position="122"/>
        <end position="144"/>
    </location>
</feature>
<dbReference type="AlphaFoldDB" id="A0A127A0L4"/>
<organism evidence="3 4">
    <name type="scientific">Sinomonas atrocyanea</name>
    <dbReference type="NCBI Taxonomy" id="37927"/>
    <lineage>
        <taxon>Bacteria</taxon>
        <taxon>Bacillati</taxon>
        <taxon>Actinomycetota</taxon>
        <taxon>Actinomycetes</taxon>
        <taxon>Micrococcales</taxon>
        <taxon>Micrococcaceae</taxon>
        <taxon>Sinomonas</taxon>
    </lineage>
</organism>
<sequence length="164" mass="17138">MGGMVQRVPRTPSLRPGVRRALAAAAVLYLAGVALVVLWPSPVDRPEAGTIQAVFLWLHAQGLPRWLGYAQLEWTSNVAFFVPFGFLAVLLGARPWAAVLAGVAASAAAETAQALFLPERTASLMDILANSLGALVGAAVAVLVQRRQPASAPQPASGRRPTAP</sequence>
<dbReference type="KEGG" id="satk:SA2016_1498"/>
<feature type="domain" description="VanZ-like" evidence="2">
    <location>
        <begin position="27"/>
        <end position="144"/>
    </location>
</feature>
<dbReference type="PATRIC" id="fig|37927.3.peg.1546"/>
<dbReference type="Pfam" id="PF04892">
    <property type="entry name" value="VanZ"/>
    <property type="match status" value="1"/>
</dbReference>
<keyword evidence="1" id="KW-0472">Membrane</keyword>
<feature type="transmembrane region" description="Helical" evidence="1">
    <location>
        <begin position="98"/>
        <end position="116"/>
    </location>
</feature>
<reference evidence="3 4" key="1">
    <citation type="submission" date="2016-02" db="EMBL/GenBank/DDBJ databases">
        <title>Complete genome of Sinomonas atrocyanea KCTC 3377.</title>
        <authorList>
            <person name="Kim K.M."/>
        </authorList>
    </citation>
    <scope>NUCLEOTIDE SEQUENCE [LARGE SCALE GENOMIC DNA]</scope>
    <source>
        <strain evidence="3 4">KCTC 3377</strain>
    </source>
</reference>
<evidence type="ECO:0000313" key="3">
    <source>
        <dbReference type="EMBL" id="AMM32175.1"/>
    </source>
</evidence>
<keyword evidence="4" id="KW-1185">Reference proteome</keyword>